<evidence type="ECO:0000256" key="1">
    <source>
        <dbReference type="SAM" id="MobiDB-lite"/>
    </source>
</evidence>
<comment type="caution">
    <text evidence="2">The sequence shown here is derived from an EMBL/GenBank/DDBJ whole genome shotgun (WGS) entry which is preliminary data.</text>
</comment>
<protein>
    <submittedName>
        <fullName evidence="2">Uncharacterized protein</fullName>
    </submittedName>
</protein>
<evidence type="ECO:0000313" key="3">
    <source>
        <dbReference type="Proteomes" id="UP000631791"/>
    </source>
</evidence>
<feature type="region of interest" description="Disordered" evidence="1">
    <location>
        <begin position="73"/>
        <end position="104"/>
    </location>
</feature>
<dbReference type="EMBL" id="JADOTY010000001">
    <property type="protein sequence ID" value="MBG6100182.1"/>
    <property type="molecule type" value="Genomic_DNA"/>
</dbReference>
<reference evidence="2 3" key="1">
    <citation type="submission" date="2020-11" db="EMBL/GenBank/DDBJ databases">
        <title>Sequencing the genomes of 1000 actinobacteria strains.</title>
        <authorList>
            <person name="Klenk H.-P."/>
        </authorList>
    </citation>
    <scope>NUCLEOTIDE SEQUENCE [LARGE SCALE GENOMIC DNA]</scope>
    <source>
        <strain evidence="2 3">DSM 101695</strain>
    </source>
</reference>
<keyword evidence="3" id="KW-1185">Reference proteome</keyword>
<dbReference type="RefSeq" id="WP_196919391.1">
    <property type="nucleotide sequence ID" value="NZ_JADOTY010000001.1"/>
</dbReference>
<accession>A0ABS0JWL2</accession>
<name>A0ABS0JWL2_9ACTN</name>
<sequence length="104" mass="11170">MSALSSGDVVLIESACSVQFSGERALRLRLTAVGSVDPYDGWVWLTGYVLDAKGTATDKREVYIQRAGIVVEQRQPGSPPSGRTVAQARTSPPRLRKSPQSALP</sequence>
<organism evidence="2 3">
    <name type="scientific">Micromonospora vinacea</name>
    <dbReference type="NCBI Taxonomy" id="709878"/>
    <lineage>
        <taxon>Bacteria</taxon>
        <taxon>Bacillati</taxon>
        <taxon>Actinomycetota</taxon>
        <taxon>Actinomycetes</taxon>
        <taxon>Micromonosporales</taxon>
        <taxon>Micromonosporaceae</taxon>
        <taxon>Micromonospora</taxon>
    </lineage>
</organism>
<proteinExistence type="predicted"/>
<dbReference type="Proteomes" id="UP000631791">
    <property type="component" value="Unassembled WGS sequence"/>
</dbReference>
<evidence type="ECO:0000313" key="2">
    <source>
        <dbReference type="EMBL" id="MBG6100182.1"/>
    </source>
</evidence>
<gene>
    <name evidence="2" type="ORF">IW249_000596</name>
</gene>